<evidence type="ECO:0008006" key="6">
    <source>
        <dbReference type="Google" id="ProtNLM"/>
    </source>
</evidence>
<dbReference type="STRING" id="1314781.A0A166BI00"/>
<gene>
    <name evidence="4" type="ORF">EXIGLDRAFT_603248</name>
</gene>
<evidence type="ECO:0000313" key="4">
    <source>
        <dbReference type="EMBL" id="KZW01260.1"/>
    </source>
</evidence>
<feature type="compositionally biased region" description="Polar residues" evidence="3">
    <location>
        <begin position="254"/>
        <end position="266"/>
    </location>
</feature>
<proteinExistence type="predicted"/>
<keyword evidence="2" id="KW-0808">Transferase</keyword>
<feature type="non-terminal residue" evidence="4">
    <location>
        <position position="1"/>
    </location>
</feature>
<dbReference type="InterPro" id="IPR010286">
    <property type="entry name" value="METTL16/RlmF"/>
</dbReference>
<dbReference type="PANTHER" id="PTHR13393">
    <property type="entry name" value="SAM-DEPENDENT METHYLTRANSFERASE"/>
    <property type="match status" value="1"/>
</dbReference>
<organism evidence="4 5">
    <name type="scientific">Exidia glandulosa HHB12029</name>
    <dbReference type="NCBI Taxonomy" id="1314781"/>
    <lineage>
        <taxon>Eukaryota</taxon>
        <taxon>Fungi</taxon>
        <taxon>Dikarya</taxon>
        <taxon>Basidiomycota</taxon>
        <taxon>Agaricomycotina</taxon>
        <taxon>Agaricomycetes</taxon>
        <taxon>Auriculariales</taxon>
        <taxon>Exidiaceae</taxon>
        <taxon>Exidia</taxon>
    </lineage>
</organism>
<sequence>GTGASAIYPLIGCALWPEARFVATESDTASLHWARSNIVLNNRSERIVLLEAGTGTCGILKPFHDDLHFRATFTMCNPPFYASVHEMEELAAKKAAPASTVYTGAENESVTPGGEVAFVRSMVDESAQEGMRNRCLWYTSMLGKAASVETLTAYLRSINVDNYAVYCFTHGRTRRWLLGWSWSDIRLPDVRPSLPPPPPYPPPLCTDCARTLLRKSHEKQTSHRQPPTLHQTPPPAPSSPCLPVLPLLPCKTSYPPSRTSHSNPSLSLKVRGGA</sequence>
<dbReference type="GO" id="GO:0008168">
    <property type="term" value="F:methyltransferase activity"/>
    <property type="evidence" value="ECO:0007669"/>
    <property type="project" value="UniProtKB-KW"/>
</dbReference>
<dbReference type="AlphaFoldDB" id="A0A166BI00"/>
<evidence type="ECO:0000256" key="2">
    <source>
        <dbReference type="ARBA" id="ARBA00022679"/>
    </source>
</evidence>
<dbReference type="Proteomes" id="UP000077266">
    <property type="component" value="Unassembled WGS sequence"/>
</dbReference>
<dbReference type="Pfam" id="PF05971">
    <property type="entry name" value="Methyltransf_10"/>
    <property type="match status" value="1"/>
</dbReference>
<accession>A0A166BI00</accession>
<dbReference type="GO" id="GO:0070475">
    <property type="term" value="P:rRNA base methylation"/>
    <property type="evidence" value="ECO:0007669"/>
    <property type="project" value="TreeGrafter"/>
</dbReference>
<reference evidence="4 5" key="1">
    <citation type="journal article" date="2016" name="Mol. Biol. Evol.">
        <title>Comparative Genomics of Early-Diverging Mushroom-Forming Fungi Provides Insights into the Origins of Lignocellulose Decay Capabilities.</title>
        <authorList>
            <person name="Nagy L.G."/>
            <person name="Riley R."/>
            <person name="Tritt A."/>
            <person name="Adam C."/>
            <person name="Daum C."/>
            <person name="Floudas D."/>
            <person name="Sun H."/>
            <person name="Yadav J.S."/>
            <person name="Pangilinan J."/>
            <person name="Larsson K.H."/>
            <person name="Matsuura K."/>
            <person name="Barry K."/>
            <person name="Labutti K."/>
            <person name="Kuo R."/>
            <person name="Ohm R.A."/>
            <person name="Bhattacharya S.S."/>
            <person name="Shirouzu T."/>
            <person name="Yoshinaga Y."/>
            <person name="Martin F.M."/>
            <person name="Grigoriev I.V."/>
            <person name="Hibbett D.S."/>
        </authorList>
    </citation>
    <scope>NUCLEOTIDE SEQUENCE [LARGE SCALE GENOMIC DNA]</scope>
    <source>
        <strain evidence="4 5">HHB12029</strain>
    </source>
</reference>
<dbReference type="Gene3D" id="3.40.50.150">
    <property type="entry name" value="Vaccinia Virus protein VP39"/>
    <property type="match status" value="1"/>
</dbReference>
<dbReference type="OrthoDB" id="514248at2759"/>
<dbReference type="EMBL" id="KV425895">
    <property type="protein sequence ID" value="KZW01260.1"/>
    <property type="molecule type" value="Genomic_DNA"/>
</dbReference>
<keyword evidence="5" id="KW-1185">Reference proteome</keyword>
<dbReference type="PANTHER" id="PTHR13393:SF0">
    <property type="entry name" value="RNA N6-ADENOSINE-METHYLTRANSFERASE METTL16"/>
    <property type="match status" value="1"/>
</dbReference>
<keyword evidence="1" id="KW-0489">Methyltransferase</keyword>
<dbReference type="GO" id="GO:0005634">
    <property type="term" value="C:nucleus"/>
    <property type="evidence" value="ECO:0007669"/>
    <property type="project" value="TreeGrafter"/>
</dbReference>
<dbReference type="SUPFAM" id="SSF53335">
    <property type="entry name" value="S-adenosyl-L-methionine-dependent methyltransferases"/>
    <property type="match status" value="1"/>
</dbReference>
<name>A0A166BI00_EXIGL</name>
<feature type="region of interest" description="Disordered" evidence="3">
    <location>
        <begin position="215"/>
        <end position="240"/>
    </location>
</feature>
<evidence type="ECO:0000313" key="5">
    <source>
        <dbReference type="Proteomes" id="UP000077266"/>
    </source>
</evidence>
<protein>
    <recommendedName>
        <fullName evidence="6">S-adenosyl-L-methionine dependent methyltransferase</fullName>
    </recommendedName>
</protein>
<dbReference type="InParanoid" id="A0A166BI00"/>
<evidence type="ECO:0000256" key="1">
    <source>
        <dbReference type="ARBA" id="ARBA00022603"/>
    </source>
</evidence>
<feature type="region of interest" description="Disordered" evidence="3">
    <location>
        <begin position="254"/>
        <end position="274"/>
    </location>
</feature>
<evidence type="ECO:0000256" key="3">
    <source>
        <dbReference type="SAM" id="MobiDB-lite"/>
    </source>
</evidence>
<dbReference type="InterPro" id="IPR029063">
    <property type="entry name" value="SAM-dependent_MTases_sf"/>
</dbReference>